<dbReference type="Proteomes" id="UP000749559">
    <property type="component" value="Unassembled WGS sequence"/>
</dbReference>
<dbReference type="Pfam" id="PF22669">
    <property type="entry name" value="Exo_endo_phos2"/>
    <property type="match status" value="1"/>
</dbReference>
<gene>
    <name evidence="4" type="ORF">OFUS_LOCUS10020</name>
</gene>
<dbReference type="InterPro" id="IPR000300">
    <property type="entry name" value="IPPc"/>
</dbReference>
<keyword evidence="5" id="KW-1185">Reference proteome</keyword>
<evidence type="ECO:0000313" key="4">
    <source>
        <dbReference type="EMBL" id="CAH1783704.1"/>
    </source>
</evidence>
<keyword evidence="2" id="KW-0378">Hydrolase</keyword>
<dbReference type="AlphaFoldDB" id="A0A8J1XF60"/>
<feature type="non-terminal residue" evidence="4">
    <location>
        <position position="398"/>
    </location>
</feature>
<accession>A0A8J1XF60</accession>
<dbReference type="PANTHER" id="PTHR12997:SF2">
    <property type="entry name" value="INOSITOL POLYPHOSPHATE-5-PHOSPHATASE A"/>
    <property type="match status" value="1"/>
</dbReference>
<dbReference type="GO" id="GO:0004445">
    <property type="term" value="F:inositol-polyphosphate 5-phosphatase activity"/>
    <property type="evidence" value="ECO:0007669"/>
    <property type="project" value="UniProtKB-EC"/>
</dbReference>
<sequence length="398" mass="46822">MARKHLEVLLITANVGSIFEDPEHTLKQWMNEFLTSIKAMSPEFIAIHCQEVGGKNYEESMQYVNAFVKGMLASDELQEYDRVRVFLDEDFTAQDKFTALGNLYFIHESVKSVETWDFDENKFVEVEGKDVLSGNIESVPIKEKRKFPQHFFPDFRWSRKGFIRTRWSINNLKFDLINIHLFHDASNILAMETAPSVYVSNRNGALRYTLEKLENDELENVPYFMFGDFNFRLDTHALVKDLTQNHVKTNRCSIRSKKNDEVTKIIFKDQGNSEKPILTVGKKDFHHHLKHEEIFLSSNTWLRSFDKEVNPFYDKTNEFPIHFPPTYPFSEDIDDGRSYMKTRCPAWCDRILYSHSAKEIIIQDSEKKEPEYYIIGENICMGDHKPVYLKLKLRINQP</sequence>
<dbReference type="EC" id="3.1.3.56" evidence="1"/>
<dbReference type="InterPro" id="IPR036691">
    <property type="entry name" value="Endo/exonu/phosph_ase_sf"/>
</dbReference>
<dbReference type="SMART" id="SM00128">
    <property type="entry name" value="IPPc"/>
    <property type="match status" value="1"/>
</dbReference>
<evidence type="ECO:0000256" key="1">
    <source>
        <dbReference type="ARBA" id="ARBA00012997"/>
    </source>
</evidence>
<dbReference type="SUPFAM" id="SSF56219">
    <property type="entry name" value="DNase I-like"/>
    <property type="match status" value="1"/>
</dbReference>
<evidence type="ECO:0000256" key="3">
    <source>
        <dbReference type="ARBA" id="ARBA00023599"/>
    </source>
</evidence>
<proteinExistence type="inferred from homology"/>
<comment type="caution">
    <text evidence="4">The sequence shown here is derived from an EMBL/GenBank/DDBJ whole genome shotgun (WGS) entry which is preliminary data.</text>
</comment>
<dbReference type="PANTHER" id="PTHR12997">
    <property type="entry name" value="TYPE I INOSITOL-1,4,5-TRISPHOSPHATE 5-PHOSPHATASE"/>
    <property type="match status" value="1"/>
</dbReference>
<dbReference type="OrthoDB" id="5780965at2759"/>
<dbReference type="GO" id="GO:0046856">
    <property type="term" value="P:phosphatidylinositol dephosphorylation"/>
    <property type="evidence" value="ECO:0007669"/>
    <property type="project" value="InterPro"/>
</dbReference>
<dbReference type="EMBL" id="CAIIXF020000005">
    <property type="protein sequence ID" value="CAH1783704.1"/>
    <property type="molecule type" value="Genomic_DNA"/>
</dbReference>
<protein>
    <recommendedName>
        <fullName evidence="1">inositol-polyphosphate 5-phosphatase</fullName>
        <ecNumber evidence="1">3.1.3.56</ecNumber>
    </recommendedName>
</protein>
<reference evidence="4" key="1">
    <citation type="submission" date="2022-03" db="EMBL/GenBank/DDBJ databases">
        <authorList>
            <person name="Martin C."/>
        </authorList>
    </citation>
    <scope>NUCLEOTIDE SEQUENCE</scope>
</reference>
<name>A0A8J1XF60_OWEFU</name>
<organism evidence="4 5">
    <name type="scientific">Owenia fusiformis</name>
    <name type="common">Polychaete worm</name>
    <dbReference type="NCBI Taxonomy" id="6347"/>
    <lineage>
        <taxon>Eukaryota</taxon>
        <taxon>Metazoa</taxon>
        <taxon>Spiralia</taxon>
        <taxon>Lophotrochozoa</taxon>
        <taxon>Annelida</taxon>
        <taxon>Polychaeta</taxon>
        <taxon>Sedentaria</taxon>
        <taxon>Canalipalpata</taxon>
        <taxon>Sabellida</taxon>
        <taxon>Oweniida</taxon>
        <taxon>Oweniidae</taxon>
        <taxon>Owenia</taxon>
    </lineage>
</organism>
<evidence type="ECO:0000256" key="2">
    <source>
        <dbReference type="ARBA" id="ARBA00022801"/>
    </source>
</evidence>
<evidence type="ECO:0000313" key="5">
    <source>
        <dbReference type="Proteomes" id="UP000749559"/>
    </source>
</evidence>
<comment type="similarity">
    <text evidence="3">Belongs to the inositol 1,4,5-trisphosphate 5-phosphatase type I family.</text>
</comment>
<dbReference type="Gene3D" id="3.60.10.10">
    <property type="entry name" value="Endonuclease/exonuclease/phosphatase"/>
    <property type="match status" value="1"/>
</dbReference>
<dbReference type="InterPro" id="IPR039737">
    <property type="entry name" value="INPP5A"/>
</dbReference>